<proteinExistence type="predicted"/>
<evidence type="ECO:0000313" key="3">
    <source>
        <dbReference type="EMBL" id="MDR6891973.1"/>
    </source>
</evidence>
<evidence type="ECO:0000256" key="2">
    <source>
        <dbReference type="SAM" id="Phobius"/>
    </source>
</evidence>
<gene>
    <name evidence="3" type="ORF">J2S35_000913</name>
</gene>
<dbReference type="EMBL" id="JAVDUI010000001">
    <property type="protein sequence ID" value="MDR6891973.1"/>
    <property type="molecule type" value="Genomic_DNA"/>
</dbReference>
<dbReference type="RefSeq" id="WP_309850341.1">
    <property type="nucleotide sequence ID" value="NZ_BAAAIU010000023.1"/>
</dbReference>
<accession>A0AAE3YHD9</accession>
<sequence>MDAIGPYVDVLLPSIGIFFIFWFVYRAVLKADRGEREAYREAREEYLAAHPEVHSATKMGDADGGPDKEGRAPSVPE</sequence>
<name>A0AAE3YHD9_9MICC</name>
<comment type="caution">
    <text evidence="3">The sequence shown here is derived from an EMBL/GenBank/DDBJ whole genome shotgun (WGS) entry which is preliminary data.</text>
</comment>
<dbReference type="AlphaFoldDB" id="A0AAE3YHD9"/>
<reference evidence="3" key="1">
    <citation type="submission" date="2023-07" db="EMBL/GenBank/DDBJ databases">
        <title>Sequencing the genomes of 1000 actinobacteria strains.</title>
        <authorList>
            <person name="Klenk H.-P."/>
        </authorList>
    </citation>
    <scope>NUCLEOTIDE SEQUENCE</scope>
    <source>
        <strain evidence="3">DSM 13988</strain>
    </source>
</reference>
<dbReference type="Proteomes" id="UP001247307">
    <property type="component" value="Unassembled WGS sequence"/>
</dbReference>
<evidence type="ECO:0000313" key="4">
    <source>
        <dbReference type="Proteomes" id="UP001247307"/>
    </source>
</evidence>
<protein>
    <submittedName>
        <fullName evidence="3">Uncharacterized protein</fullName>
    </submittedName>
</protein>
<feature type="transmembrane region" description="Helical" evidence="2">
    <location>
        <begin position="6"/>
        <end position="25"/>
    </location>
</feature>
<keyword evidence="2" id="KW-1133">Transmembrane helix</keyword>
<evidence type="ECO:0000256" key="1">
    <source>
        <dbReference type="SAM" id="MobiDB-lite"/>
    </source>
</evidence>
<keyword evidence="2" id="KW-0472">Membrane</keyword>
<keyword evidence="2" id="KW-0812">Transmembrane</keyword>
<keyword evidence="4" id="KW-1185">Reference proteome</keyword>
<organism evidence="3 4">
    <name type="scientific">Falsarthrobacter nasiphocae</name>
    <dbReference type="NCBI Taxonomy" id="189863"/>
    <lineage>
        <taxon>Bacteria</taxon>
        <taxon>Bacillati</taxon>
        <taxon>Actinomycetota</taxon>
        <taxon>Actinomycetes</taxon>
        <taxon>Micrococcales</taxon>
        <taxon>Micrococcaceae</taxon>
        <taxon>Falsarthrobacter</taxon>
    </lineage>
</organism>
<feature type="region of interest" description="Disordered" evidence="1">
    <location>
        <begin position="50"/>
        <end position="77"/>
    </location>
</feature>